<dbReference type="PANTHER" id="PTHR22801">
    <property type="entry name" value="LITHOSTATHINE"/>
    <property type="match status" value="1"/>
</dbReference>
<evidence type="ECO:0000259" key="3">
    <source>
        <dbReference type="PROSITE" id="PS50041"/>
    </source>
</evidence>
<dbReference type="Pfam" id="PF00059">
    <property type="entry name" value="Lectin_C"/>
    <property type="match status" value="1"/>
</dbReference>
<dbReference type="InterPro" id="IPR001304">
    <property type="entry name" value="C-type_lectin-like"/>
</dbReference>
<reference evidence="4" key="1">
    <citation type="journal article" date="2008" name="Nature">
        <title>The amphioxus genome and the evolution of the chordate karyotype.</title>
        <authorList>
            <consortium name="US DOE Joint Genome Institute (JGI-PGF)"/>
            <person name="Putnam N.H."/>
            <person name="Butts T."/>
            <person name="Ferrier D.E.K."/>
            <person name="Furlong R.F."/>
            <person name="Hellsten U."/>
            <person name="Kawashima T."/>
            <person name="Robinson-Rechavi M."/>
            <person name="Shoguchi E."/>
            <person name="Terry A."/>
            <person name="Yu J.-K."/>
            <person name="Benito-Gutierrez E.L."/>
            <person name="Dubchak I."/>
            <person name="Garcia-Fernandez J."/>
            <person name="Gibson-Brown J.J."/>
            <person name="Grigoriev I.V."/>
            <person name="Horton A.C."/>
            <person name="de Jong P.J."/>
            <person name="Jurka J."/>
            <person name="Kapitonov V.V."/>
            <person name="Kohara Y."/>
            <person name="Kuroki Y."/>
            <person name="Lindquist E."/>
            <person name="Lucas S."/>
            <person name="Osoegawa K."/>
            <person name="Pennacchio L.A."/>
            <person name="Salamov A.A."/>
            <person name="Satou Y."/>
            <person name="Sauka-Spengler T."/>
            <person name="Schmutz J."/>
            <person name="Shin-I T."/>
            <person name="Toyoda A."/>
            <person name="Bronner-Fraser M."/>
            <person name="Fujiyama A."/>
            <person name="Holland L.Z."/>
            <person name="Holland P.W.H."/>
            <person name="Satoh N."/>
            <person name="Rokhsar D.S."/>
        </authorList>
    </citation>
    <scope>NUCLEOTIDE SEQUENCE [LARGE SCALE GENOMIC DNA]</scope>
    <source>
        <strain evidence="4">S238N-H82</strain>
        <tissue evidence="4">Testes</tissue>
    </source>
</reference>
<dbReference type="InterPro" id="IPR016186">
    <property type="entry name" value="C-type_lectin-like/link_sf"/>
</dbReference>
<feature type="non-terminal residue" evidence="4">
    <location>
        <position position="432"/>
    </location>
</feature>
<dbReference type="InterPro" id="IPR050801">
    <property type="entry name" value="Ca-Dep_Lectins_ImmuneDev"/>
</dbReference>
<keyword evidence="2" id="KW-0472">Membrane</keyword>
<dbReference type="Gene3D" id="3.10.100.10">
    <property type="entry name" value="Mannose-Binding Protein A, subunit A"/>
    <property type="match status" value="1"/>
</dbReference>
<feature type="transmembrane region" description="Helical" evidence="2">
    <location>
        <begin position="126"/>
        <end position="147"/>
    </location>
</feature>
<gene>
    <name evidence="4" type="ORF">BRAFLDRAFT_76426</name>
</gene>
<dbReference type="InParanoid" id="C3Z394"/>
<dbReference type="SUPFAM" id="SSF56436">
    <property type="entry name" value="C-type lectin-like"/>
    <property type="match status" value="1"/>
</dbReference>
<feature type="region of interest" description="Disordered" evidence="1">
    <location>
        <begin position="201"/>
        <end position="222"/>
    </location>
</feature>
<feature type="domain" description="C-type lectin" evidence="3">
    <location>
        <begin position="336"/>
        <end position="432"/>
    </location>
</feature>
<dbReference type="SMART" id="SM00034">
    <property type="entry name" value="CLECT"/>
    <property type="match status" value="1"/>
</dbReference>
<dbReference type="AlphaFoldDB" id="C3Z394"/>
<evidence type="ECO:0000313" key="4">
    <source>
        <dbReference type="EMBL" id="EEN52938.1"/>
    </source>
</evidence>
<dbReference type="PROSITE" id="PS50041">
    <property type="entry name" value="C_TYPE_LECTIN_2"/>
    <property type="match status" value="1"/>
</dbReference>
<name>C3Z394_BRAFL</name>
<organism>
    <name type="scientific">Branchiostoma floridae</name>
    <name type="common">Florida lancelet</name>
    <name type="synonym">Amphioxus</name>
    <dbReference type="NCBI Taxonomy" id="7739"/>
    <lineage>
        <taxon>Eukaryota</taxon>
        <taxon>Metazoa</taxon>
        <taxon>Chordata</taxon>
        <taxon>Cephalochordata</taxon>
        <taxon>Leptocardii</taxon>
        <taxon>Amphioxiformes</taxon>
        <taxon>Branchiostomatidae</taxon>
        <taxon>Branchiostoma</taxon>
    </lineage>
</organism>
<protein>
    <recommendedName>
        <fullName evidence="3">C-type lectin domain-containing protein</fullName>
    </recommendedName>
</protein>
<dbReference type="CDD" id="cd00037">
    <property type="entry name" value="CLECT"/>
    <property type="match status" value="1"/>
</dbReference>
<keyword evidence="2" id="KW-1133">Transmembrane helix</keyword>
<proteinExistence type="predicted"/>
<dbReference type="PANTHER" id="PTHR22801:SF63">
    <property type="entry name" value="C-TYPE LECTIN DOMAIN-CONTAINING PROTEIN"/>
    <property type="match status" value="1"/>
</dbReference>
<dbReference type="EMBL" id="GG666576">
    <property type="protein sequence ID" value="EEN52938.1"/>
    <property type="molecule type" value="Genomic_DNA"/>
</dbReference>
<accession>C3Z394</accession>
<sequence>MANLRIVPICVDKHSNSQGVAVVLHDAAAGKHGNENYNDGYSRNATNLFGKEEAMNVTCLLKTTRGETYQHVFTTTLSDTPEGASCVEEKEIEHKEVTEGTRNPKIENQTNPYTARTVTLQPGKGVSLHVGLVTLLAVLLVSLVALIPTCLAKKHSCCSQDNQAAQVAQITTRSPLNITPLNQWMISGAGSHVVSLNVNHSTTGSDKTTGTRVTQQASYSGDEQQYSEIPDEFYKYQNTDTDAARTYWQIPDDYYIYYNTRPASLHLYSEIEDEYYSYENARARPLSFPLTLQVPLELGQDSELDDPVPFKESAAEAALSEVTGLGLCPSSYIKRPGGICLKLHKKTLSYPAAKASCARDGAELFTIRSQADNEWVVKVLKYWNRRTGKKRDVWIGLTDVDTEGTFVWEDGPAFDTTGYSNWAEGAHDVNNG</sequence>
<evidence type="ECO:0000256" key="2">
    <source>
        <dbReference type="SAM" id="Phobius"/>
    </source>
</evidence>
<evidence type="ECO:0000256" key="1">
    <source>
        <dbReference type="SAM" id="MobiDB-lite"/>
    </source>
</evidence>
<dbReference type="InterPro" id="IPR016187">
    <property type="entry name" value="CTDL_fold"/>
</dbReference>
<keyword evidence="2" id="KW-0812">Transmembrane</keyword>